<evidence type="ECO:0000313" key="1">
    <source>
        <dbReference type="EMBL" id="MEJ8574556.1"/>
    </source>
</evidence>
<organism evidence="1 2">
    <name type="scientific">Microbaculum marinum</name>
    <dbReference type="NCBI Taxonomy" id="1764581"/>
    <lineage>
        <taxon>Bacteria</taxon>
        <taxon>Pseudomonadati</taxon>
        <taxon>Pseudomonadota</taxon>
        <taxon>Alphaproteobacteria</taxon>
        <taxon>Hyphomicrobiales</taxon>
        <taxon>Tepidamorphaceae</taxon>
        <taxon>Microbaculum</taxon>
    </lineage>
</organism>
<dbReference type="RefSeq" id="WP_340332253.1">
    <property type="nucleotide sequence ID" value="NZ_JAZHOF010000012.1"/>
</dbReference>
<proteinExistence type="predicted"/>
<accession>A0AAW9S455</accession>
<protein>
    <recommendedName>
        <fullName evidence="3">Cytochrome P460 domain-containing protein</fullName>
    </recommendedName>
</protein>
<sequence length="210" mass="23332">MTVLAVGLLAARDLSAQDACTVLEDCSGYTALPTAAQCAVDDCTCAQQVECYLRNEDPGETWPVLPGQDRALNRNFFHDRFIETRISPKSLDSWIRFTDPSIETVDLPDKTVLYKSGYMPKDRNIARPENTPSSAYVFVKLDGYCPDGSSVGRFCLGGDWFSVEVAEKNYGILTKGTLVDEGKSSKCFGCHAAAEKGDWSWQLFSRRRYP</sequence>
<dbReference type="Gene3D" id="3.50.70.20">
    <property type="entry name" value="Cytochrome P460"/>
    <property type="match status" value="1"/>
</dbReference>
<comment type="caution">
    <text evidence="1">The sequence shown here is derived from an EMBL/GenBank/DDBJ whole genome shotgun (WGS) entry which is preliminary data.</text>
</comment>
<dbReference type="EMBL" id="JAZHOF010000012">
    <property type="protein sequence ID" value="MEJ8574556.1"/>
    <property type="molecule type" value="Genomic_DNA"/>
</dbReference>
<evidence type="ECO:0008006" key="3">
    <source>
        <dbReference type="Google" id="ProtNLM"/>
    </source>
</evidence>
<dbReference type="InterPro" id="IPR038142">
    <property type="entry name" value="Cytochrome_P460_sp"/>
</dbReference>
<reference evidence="1 2" key="1">
    <citation type="submission" date="2024-02" db="EMBL/GenBank/DDBJ databases">
        <title>Genome analysis and characterization of Microbaculum marinisediminis sp. nov., isolated from marine sediment.</title>
        <authorList>
            <person name="Du Z.-J."/>
            <person name="Ye Y.-Q."/>
            <person name="Zhang Z.-R."/>
            <person name="Yuan S.-M."/>
            <person name="Zhang X.-Y."/>
        </authorList>
    </citation>
    <scope>NUCLEOTIDE SEQUENCE [LARGE SCALE GENOMIC DNA]</scope>
    <source>
        <strain evidence="1 2">SDUM1044001</strain>
    </source>
</reference>
<gene>
    <name evidence="1" type="ORF">V3328_23965</name>
</gene>
<dbReference type="Proteomes" id="UP001378188">
    <property type="component" value="Unassembled WGS sequence"/>
</dbReference>
<keyword evidence="2" id="KW-1185">Reference proteome</keyword>
<name>A0AAW9S455_9HYPH</name>
<evidence type="ECO:0000313" key="2">
    <source>
        <dbReference type="Proteomes" id="UP001378188"/>
    </source>
</evidence>
<dbReference type="AlphaFoldDB" id="A0AAW9S455"/>